<keyword evidence="4" id="KW-0223">Dioxygenase</keyword>
<dbReference type="Pfam" id="PF13640">
    <property type="entry name" value="2OG-FeII_Oxy_3"/>
    <property type="match status" value="1"/>
</dbReference>
<dbReference type="GO" id="GO:0008198">
    <property type="term" value="F:ferrous iron binding"/>
    <property type="evidence" value="ECO:0007669"/>
    <property type="project" value="TreeGrafter"/>
</dbReference>
<evidence type="ECO:0000259" key="7">
    <source>
        <dbReference type="PROSITE" id="PS51471"/>
    </source>
</evidence>
<dbReference type="GO" id="GO:0031418">
    <property type="term" value="F:L-ascorbic acid binding"/>
    <property type="evidence" value="ECO:0007669"/>
    <property type="project" value="UniProtKB-KW"/>
</dbReference>
<feature type="domain" description="Fe2OG dioxygenase" evidence="7">
    <location>
        <begin position="98"/>
        <end position="197"/>
    </location>
</feature>
<accession>A0A2N0VMC4</accession>
<evidence type="ECO:0000256" key="2">
    <source>
        <dbReference type="ARBA" id="ARBA00022723"/>
    </source>
</evidence>
<organism evidence="8 9">
    <name type="scientific">Rhodohalobacter barkolensis</name>
    <dbReference type="NCBI Taxonomy" id="2053187"/>
    <lineage>
        <taxon>Bacteria</taxon>
        <taxon>Pseudomonadati</taxon>
        <taxon>Balneolota</taxon>
        <taxon>Balneolia</taxon>
        <taxon>Balneolales</taxon>
        <taxon>Balneolaceae</taxon>
        <taxon>Rhodohalobacter</taxon>
    </lineage>
</organism>
<dbReference type="InterPro" id="IPR006620">
    <property type="entry name" value="Pro_4_hyd_alph"/>
</dbReference>
<evidence type="ECO:0000256" key="5">
    <source>
        <dbReference type="ARBA" id="ARBA00023002"/>
    </source>
</evidence>
<dbReference type="InterPro" id="IPR051559">
    <property type="entry name" value="HIF_prolyl_hydroxylases"/>
</dbReference>
<protein>
    <submittedName>
        <fullName evidence="8">2OG-Fe(II) oxygenase</fullName>
    </submittedName>
</protein>
<proteinExistence type="predicted"/>
<dbReference type="PANTHER" id="PTHR12907:SF26">
    <property type="entry name" value="HIF PROLYL HYDROXYLASE, ISOFORM C"/>
    <property type="match status" value="1"/>
</dbReference>
<dbReference type="Proteomes" id="UP000233398">
    <property type="component" value="Unassembled WGS sequence"/>
</dbReference>
<dbReference type="InterPro" id="IPR005123">
    <property type="entry name" value="Oxoglu/Fe-dep_dioxygenase_dom"/>
</dbReference>
<dbReference type="PANTHER" id="PTHR12907">
    <property type="entry name" value="EGL NINE HOMOLOG-RELATED"/>
    <property type="match status" value="1"/>
</dbReference>
<comment type="caution">
    <text evidence="8">The sequence shown here is derived from an EMBL/GenBank/DDBJ whole genome shotgun (WGS) entry which is preliminary data.</text>
</comment>
<dbReference type="SMART" id="SM00702">
    <property type="entry name" value="P4Hc"/>
    <property type="match status" value="1"/>
</dbReference>
<dbReference type="AlphaFoldDB" id="A0A2N0VMC4"/>
<keyword evidence="2" id="KW-0479">Metal-binding</keyword>
<sequence>MFTDEQWIHWFDKLAEDDYVVVDDFLSNEQYRLTMNFFKQAEEKNHLKKAGIGSSGEFQIKSSVRGDFIYWLEEERDTELSSFFDIVHDLIANLRRFCFLSLSGSEFHIAKYPEGSHYDRHLDQFNERSNRQITVLIYLNENWKKGDGGELVIYKDDQEIVVEPIAKRLLLFKSDMIEHEVLTTNVPRYSLTGWLLHQPASVGYLI</sequence>
<keyword evidence="5" id="KW-0560">Oxidoreductase</keyword>
<dbReference type="Gene3D" id="2.60.120.620">
    <property type="entry name" value="q2cbj1_9rhob like domain"/>
    <property type="match status" value="1"/>
</dbReference>
<reference evidence="8 9" key="1">
    <citation type="submission" date="2017-11" db="EMBL/GenBank/DDBJ databases">
        <title>Rhodohalobacter 15182 sp. nov., isolated from a salt lake.</title>
        <authorList>
            <person name="Han S."/>
        </authorList>
    </citation>
    <scope>NUCLEOTIDE SEQUENCE [LARGE SCALE GENOMIC DNA]</scope>
    <source>
        <strain evidence="8 9">15182</strain>
    </source>
</reference>
<evidence type="ECO:0000313" key="8">
    <source>
        <dbReference type="EMBL" id="PKD45340.1"/>
    </source>
</evidence>
<gene>
    <name evidence="8" type="ORF">CWD77_02190</name>
</gene>
<keyword evidence="3" id="KW-0847">Vitamin C</keyword>
<dbReference type="InterPro" id="IPR044862">
    <property type="entry name" value="Pro_4_hyd_alph_FE2OG_OXY"/>
</dbReference>
<dbReference type="OrthoDB" id="9783171at2"/>
<dbReference type="PROSITE" id="PS51471">
    <property type="entry name" value="FE2OG_OXY"/>
    <property type="match status" value="1"/>
</dbReference>
<evidence type="ECO:0000313" key="9">
    <source>
        <dbReference type="Proteomes" id="UP000233398"/>
    </source>
</evidence>
<keyword evidence="6" id="KW-0408">Iron</keyword>
<evidence type="ECO:0000256" key="4">
    <source>
        <dbReference type="ARBA" id="ARBA00022964"/>
    </source>
</evidence>
<comment type="cofactor">
    <cofactor evidence="1">
        <name>L-ascorbate</name>
        <dbReference type="ChEBI" id="CHEBI:38290"/>
    </cofactor>
</comment>
<evidence type="ECO:0000256" key="1">
    <source>
        <dbReference type="ARBA" id="ARBA00001961"/>
    </source>
</evidence>
<dbReference type="GO" id="GO:0031543">
    <property type="term" value="F:peptidyl-proline dioxygenase activity"/>
    <property type="evidence" value="ECO:0007669"/>
    <property type="project" value="TreeGrafter"/>
</dbReference>
<dbReference type="EMBL" id="PISP01000001">
    <property type="protein sequence ID" value="PKD45340.1"/>
    <property type="molecule type" value="Genomic_DNA"/>
</dbReference>
<dbReference type="GO" id="GO:0071456">
    <property type="term" value="P:cellular response to hypoxia"/>
    <property type="evidence" value="ECO:0007669"/>
    <property type="project" value="TreeGrafter"/>
</dbReference>
<evidence type="ECO:0000256" key="3">
    <source>
        <dbReference type="ARBA" id="ARBA00022896"/>
    </source>
</evidence>
<keyword evidence="9" id="KW-1185">Reference proteome</keyword>
<name>A0A2N0VMC4_9BACT</name>
<evidence type="ECO:0000256" key="6">
    <source>
        <dbReference type="ARBA" id="ARBA00023004"/>
    </source>
</evidence>